<gene>
    <name evidence="1" type="ORF">D5400_04145</name>
</gene>
<dbReference type="AlphaFoldDB" id="A0A3S9B0T4"/>
<proteinExistence type="predicted"/>
<dbReference type="Proteomes" id="UP000268192">
    <property type="component" value="Chromosome"/>
</dbReference>
<evidence type="ECO:0000313" key="1">
    <source>
        <dbReference type="EMBL" id="AZN70573.1"/>
    </source>
</evidence>
<keyword evidence="2" id="KW-1185">Reference proteome</keyword>
<organism evidence="1 2">
    <name type="scientific">Georhizobium profundi</name>
    <dbReference type="NCBI Taxonomy" id="2341112"/>
    <lineage>
        <taxon>Bacteria</taxon>
        <taxon>Pseudomonadati</taxon>
        <taxon>Pseudomonadota</taxon>
        <taxon>Alphaproteobacteria</taxon>
        <taxon>Hyphomicrobiales</taxon>
        <taxon>Rhizobiaceae</taxon>
        <taxon>Georhizobium</taxon>
    </lineage>
</organism>
<evidence type="ECO:0000313" key="2">
    <source>
        <dbReference type="Proteomes" id="UP000268192"/>
    </source>
</evidence>
<name>A0A3S9B0T4_9HYPH</name>
<reference evidence="1 2" key="1">
    <citation type="submission" date="2018-09" db="EMBL/GenBank/DDBJ databases">
        <title>Marinorhizobium profundi gen. nov., sp. nov., isolated from a deep-sea sediment sample from the New Britain Trench and proposal of Marinorhizobiaceae fam. nov. in the order Rhizobiales of the class Alphaproteobacteria.</title>
        <authorList>
            <person name="Cao J."/>
        </authorList>
    </citation>
    <scope>NUCLEOTIDE SEQUENCE [LARGE SCALE GENOMIC DNA]</scope>
    <source>
        <strain evidence="1 2">WS11</strain>
    </source>
</reference>
<accession>A0A3S9B0T4</accession>
<dbReference type="EMBL" id="CP032509">
    <property type="protein sequence ID" value="AZN70573.1"/>
    <property type="molecule type" value="Genomic_DNA"/>
</dbReference>
<dbReference type="KEGG" id="abaw:D5400_04145"/>
<protein>
    <submittedName>
        <fullName evidence="1">DUF465 domain-containing protein</fullName>
    </submittedName>
</protein>
<dbReference type="OrthoDB" id="7679288at2"/>
<sequence>MNWNYRSGCGTYRRQQRSGEIMDQFLKALQTRRATIQRSIEQELASPNPDRLRLSALKRLRVRFRDQIEFIERLNRNGDLARVQVVRRRSLQP</sequence>